<gene>
    <name evidence="1" type="ORF">PRI8871_00278</name>
</gene>
<proteinExistence type="predicted"/>
<protein>
    <submittedName>
        <fullName evidence="1">Uncharacterized protein</fullName>
    </submittedName>
</protein>
<evidence type="ECO:0000313" key="2">
    <source>
        <dbReference type="Proteomes" id="UP000244904"/>
    </source>
</evidence>
<dbReference type="EMBL" id="OMOJ01000001">
    <property type="protein sequence ID" value="SPF77694.1"/>
    <property type="molecule type" value="Genomic_DNA"/>
</dbReference>
<keyword evidence="2" id="KW-1185">Reference proteome</keyword>
<dbReference type="Proteomes" id="UP000244904">
    <property type="component" value="Unassembled WGS sequence"/>
</dbReference>
<reference evidence="2" key="1">
    <citation type="submission" date="2018-03" db="EMBL/GenBank/DDBJ databases">
        <authorList>
            <person name="Rodrigo-Torres L."/>
            <person name="Arahal R. D."/>
            <person name="Lucena T."/>
        </authorList>
    </citation>
    <scope>NUCLEOTIDE SEQUENCE [LARGE SCALE GENOMIC DNA]</scope>
    <source>
        <strain evidence="2">CECT 8871</strain>
    </source>
</reference>
<accession>A0A2R8APB3</accession>
<dbReference type="OrthoDB" id="6174477at2"/>
<sequence>MKLCLIGNSHAGMLIAAHRKFGPAGLDLTVFAKPAMEPEDAALDGTVLTAKTDAMRDRLAQMGTPDHVDLAEFDAVVFVAMSISVFTGLRIAQAHHVEGWPGRGNAPLAELSSAAYRTSLTALAQDSLPGRMATALQGQINAPIFIVPQPCPAEGILTMPRRFPLFARLANDGNGPALLADLRAGLEAAFAGVHLLHQPEDTIAHGFLTRQRFSRGAVRLNVDASLPPDDFVHANAGYGRVVLERITPQIS</sequence>
<dbReference type="AlphaFoldDB" id="A0A2R8APB3"/>
<evidence type="ECO:0000313" key="1">
    <source>
        <dbReference type="EMBL" id="SPF77694.1"/>
    </source>
</evidence>
<organism evidence="1 2">
    <name type="scientific">Pseudoprimorskyibacter insulae</name>
    <dbReference type="NCBI Taxonomy" id="1695997"/>
    <lineage>
        <taxon>Bacteria</taxon>
        <taxon>Pseudomonadati</taxon>
        <taxon>Pseudomonadota</taxon>
        <taxon>Alphaproteobacteria</taxon>
        <taxon>Rhodobacterales</taxon>
        <taxon>Paracoccaceae</taxon>
        <taxon>Pseudoprimorskyibacter</taxon>
    </lineage>
</organism>
<name>A0A2R8APB3_9RHOB</name>